<protein>
    <submittedName>
        <fullName evidence="1">Uncharacterized protein</fullName>
    </submittedName>
</protein>
<keyword evidence="2" id="KW-1185">Reference proteome</keyword>
<organism evidence="1 2">
    <name type="scientific">Catharanthus roseus</name>
    <name type="common">Madagascar periwinkle</name>
    <name type="synonym">Vinca rosea</name>
    <dbReference type="NCBI Taxonomy" id="4058"/>
    <lineage>
        <taxon>Eukaryota</taxon>
        <taxon>Viridiplantae</taxon>
        <taxon>Streptophyta</taxon>
        <taxon>Embryophyta</taxon>
        <taxon>Tracheophyta</taxon>
        <taxon>Spermatophyta</taxon>
        <taxon>Magnoliopsida</taxon>
        <taxon>eudicotyledons</taxon>
        <taxon>Gunneridae</taxon>
        <taxon>Pentapetalae</taxon>
        <taxon>asterids</taxon>
        <taxon>lamiids</taxon>
        <taxon>Gentianales</taxon>
        <taxon>Apocynaceae</taxon>
        <taxon>Rauvolfioideae</taxon>
        <taxon>Vinceae</taxon>
        <taxon>Catharanthinae</taxon>
        <taxon>Catharanthus</taxon>
    </lineage>
</organism>
<comment type="caution">
    <text evidence="1">The sequence shown here is derived from an EMBL/GenBank/DDBJ whole genome shotgun (WGS) entry which is preliminary data.</text>
</comment>
<gene>
    <name evidence="1" type="ORF">M9H77_06848</name>
</gene>
<dbReference type="Proteomes" id="UP001060085">
    <property type="component" value="Linkage Group LG02"/>
</dbReference>
<sequence length="137" mass="15389">MTHITNTDLQTLVSTIKTVRIILDKERQVTILGIPDNGNSVTVDSNRKTIDEDPDWNFDTACNLFEIWPQALDHCRIIHGGDFPNLLHRALVYFLWHTLVQKGAALVKASSLQPVEDDDEADESYNPSDDKEDEAGA</sequence>
<evidence type="ECO:0000313" key="1">
    <source>
        <dbReference type="EMBL" id="KAI5675898.1"/>
    </source>
</evidence>
<dbReference type="EMBL" id="CM044702">
    <property type="protein sequence ID" value="KAI5675898.1"/>
    <property type="molecule type" value="Genomic_DNA"/>
</dbReference>
<name>A0ACC0BTN5_CATRO</name>
<reference evidence="2" key="1">
    <citation type="journal article" date="2023" name="Nat. Plants">
        <title>Single-cell RNA sequencing provides a high-resolution roadmap for understanding the multicellular compartmentation of specialized metabolism.</title>
        <authorList>
            <person name="Sun S."/>
            <person name="Shen X."/>
            <person name="Li Y."/>
            <person name="Li Y."/>
            <person name="Wang S."/>
            <person name="Li R."/>
            <person name="Zhang H."/>
            <person name="Shen G."/>
            <person name="Guo B."/>
            <person name="Wei J."/>
            <person name="Xu J."/>
            <person name="St-Pierre B."/>
            <person name="Chen S."/>
            <person name="Sun C."/>
        </authorList>
    </citation>
    <scope>NUCLEOTIDE SEQUENCE [LARGE SCALE GENOMIC DNA]</scope>
</reference>
<proteinExistence type="predicted"/>
<evidence type="ECO:0000313" key="2">
    <source>
        <dbReference type="Proteomes" id="UP001060085"/>
    </source>
</evidence>
<accession>A0ACC0BTN5</accession>